<accession>A0A917WPQ1</accession>
<dbReference type="AlphaFoldDB" id="A0A917WPQ1"/>
<dbReference type="RefSeq" id="WP_190249786.1">
    <property type="nucleotide sequence ID" value="NZ_BMPI01000009.1"/>
</dbReference>
<keyword evidence="2" id="KW-1185">Reference proteome</keyword>
<sequence length="327" mass="36314">MPPRGDEAAIVEVRELSRHGRLSGTIAEHTGAQRRRLIGAVYTIAMPVVFTRVTRRMELRRGHHACATSVRHLTDDCMDRFEDDMEAVVLDVERRATLPIRDLEAWIASRVGQATVDGYRRRRGAVGALQRPRLPRWLGEELAGDRWLCELALKILSWAGSPATAGTELWPTEAWRVARAEFRDDRQGAGIRGDIAAVLAAMRTRPDWFAAYVEGPLGYKQTPVAWLLEDDRGHPAEHAAFTFVDRDEQDDAQLRVLAYQAFEAIRLRIGRGEAAHAVVVDVIGTMFGGTAAGPADDRPLAAMRDDPVERNRIVAAVLTLLDEPGAF</sequence>
<organism evidence="1 2">
    <name type="scientific">Dactylosporangium sucinum</name>
    <dbReference type="NCBI Taxonomy" id="1424081"/>
    <lineage>
        <taxon>Bacteria</taxon>
        <taxon>Bacillati</taxon>
        <taxon>Actinomycetota</taxon>
        <taxon>Actinomycetes</taxon>
        <taxon>Micromonosporales</taxon>
        <taxon>Micromonosporaceae</taxon>
        <taxon>Dactylosporangium</taxon>
    </lineage>
</organism>
<protein>
    <submittedName>
        <fullName evidence="1">Uncharacterized protein</fullName>
    </submittedName>
</protein>
<reference evidence="1" key="2">
    <citation type="submission" date="2020-09" db="EMBL/GenBank/DDBJ databases">
        <authorList>
            <person name="Sun Q."/>
            <person name="Ohkuma M."/>
        </authorList>
    </citation>
    <scope>NUCLEOTIDE SEQUENCE</scope>
    <source>
        <strain evidence="1">JCM 19831</strain>
    </source>
</reference>
<evidence type="ECO:0000313" key="1">
    <source>
        <dbReference type="EMBL" id="GGM21547.1"/>
    </source>
</evidence>
<proteinExistence type="predicted"/>
<gene>
    <name evidence="1" type="ORF">GCM10007977_023350</name>
</gene>
<dbReference type="EMBL" id="BMPI01000009">
    <property type="protein sequence ID" value="GGM21547.1"/>
    <property type="molecule type" value="Genomic_DNA"/>
</dbReference>
<dbReference type="Proteomes" id="UP000642070">
    <property type="component" value="Unassembled WGS sequence"/>
</dbReference>
<reference evidence="1" key="1">
    <citation type="journal article" date="2014" name="Int. J. Syst. Evol. Microbiol.">
        <title>Complete genome sequence of Corynebacterium casei LMG S-19264T (=DSM 44701T), isolated from a smear-ripened cheese.</title>
        <authorList>
            <consortium name="US DOE Joint Genome Institute (JGI-PGF)"/>
            <person name="Walter F."/>
            <person name="Albersmeier A."/>
            <person name="Kalinowski J."/>
            <person name="Ruckert C."/>
        </authorList>
    </citation>
    <scope>NUCLEOTIDE SEQUENCE</scope>
    <source>
        <strain evidence="1">JCM 19831</strain>
    </source>
</reference>
<evidence type="ECO:0000313" key="2">
    <source>
        <dbReference type="Proteomes" id="UP000642070"/>
    </source>
</evidence>
<name>A0A917WPQ1_9ACTN</name>
<comment type="caution">
    <text evidence="1">The sequence shown here is derived from an EMBL/GenBank/DDBJ whole genome shotgun (WGS) entry which is preliminary data.</text>
</comment>